<feature type="region of interest" description="Disordered" evidence="1">
    <location>
        <begin position="78"/>
        <end position="104"/>
    </location>
</feature>
<sequence>MGASGVPSDKSFFKSDNFPKISTSSGREAKKRVTAFFSGGLAGSSSSKKGAISSQASTQWSEERQNFWAPDFDIKMALAEAPSEGGEHSQNESDEVNAGDDFDSFSNQLRGYIDLLKEQHSNRKIKTQQSGRE</sequence>
<reference evidence="2" key="1">
    <citation type="submission" date="2022-07" db="EMBL/GenBank/DDBJ databases">
        <title>Genome analysis of Parmales, a sister group of diatoms, reveals the evolutionary specialization of diatoms from phago-mixotrophs to photoautotrophs.</title>
        <authorList>
            <person name="Ban H."/>
            <person name="Sato S."/>
            <person name="Yoshikawa S."/>
            <person name="Kazumasa Y."/>
            <person name="Nakamura Y."/>
            <person name="Ichinomiya M."/>
            <person name="Saitoh K."/>
            <person name="Sato N."/>
            <person name="Blanc-Mathieu R."/>
            <person name="Endo H."/>
            <person name="Kuwata A."/>
            <person name="Ogata H."/>
        </authorList>
    </citation>
    <scope>NUCLEOTIDE SEQUENCE</scope>
</reference>
<feature type="compositionally biased region" description="Acidic residues" evidence="1">
    <location>
        <begin position="92"/>
        <end position="103"/>
    </location>
</feature>
<gene>
    <name evidence="2" type="ORF">TrRE_jg13496</name>
</gene>
<dbReference type="AlphaFoldDB" id="A0A9W7DUQ9"/>
<comment type="caution">
    <text evidence="2">The sequence shown here is derived from an EMBL/GenBank/DDBJ whole genome shotgun (WGS) entry which is preliminary data.</text>
</comment>
<feature type="region of interest" description="Disordered" evidence="1">
    <location>
        <begin position="1"/>
        <end position="65"/>
    </location>
</feature>
<organism evidence="2 3">
    <name type="scientific">Triparma retinervis</name>
    <dbReference type="NCBI Taxonomy" id="2557542"/>
    <lineage>
        <taxon>Eukaryota</taxon>
        <taxon>Sar</taxon>
        <taxon>Stramenopiles</taxon>
        <taxon>Ochrophyta</taxon>
        <taxon>Bolidophyceae</taxon>
        <taxon>Parmales</taxon>
        <taxon>Triparmaceae</taxon>
        <taxon>Triparma</taxon>
    </lineage>
</organism>
<evidence type="ECO:0000313" key="2">
    <source>
        <dbReference type="EMBL" id="GMH54965.1"/>
    </source>
</evidence>
<evidence type="ECO:0000313" key="3">
    <source>
        <dbReference type="Proteomes" id="UP001165082"/>
    </source>
</evidence>
<proteinExistence type="predicted"/>
<dbReference type="EMBL" id="BRXZ01006076">
    <property type="protein sequence ID" value="GMH54965.1"/>
    <property type="molecule type" value="Genomic_DNA"/>
</dbReference>
<feature type="compositionally biased region" description="Low complexity" evidence="1">
    <location>
        <begin position="35"/>
        <end position="57"/>
    </location>
</feature>
<accession>A0A9W7DUQ9</accession>
<dbReference type="Proteomes" id="UP001165082">
    <property type="component" value="Unassembled WGS sequence"/>
</dbReference>
<name>A0A9W7DUQ9_9STRA</name>
<protein>
    <submittedName>
        <fullName evidence="2">Uncharacterized protein</fullName>
    </submittedName>
</protein>
<keyword evidence="3" id="KW-1185">Reference proteome</keyword>
<evidence type="ECO:0000256" key="1">
    <source>
        <dbReference type="SAM" id="MobiDB-lite"/>
    </source>
</evidence>